<dbReference type="PANTHER" id="PTHR30461">
    <property type="entry name" value="DNA-INVERTASE FROM LAMBDOID PROPHAGE"/>
    <property type="match status" value="1"/>
</dbReference>
<dbReference type="Proteomes" id="UP001210720">
    <property type="component" value="Unassembled WGS sequence"/>
</dbReference>
<dbReference type="InterPro" id="IPR006119">
    <property type="entry name" value="Resolv_N"/>
</dbReference>
<dbReference type="InterPro" id="IPR050639">
    <property type="entry name" value="SSR_resolvase"/>
</dbReference>
<keyword evidence="1" id="KW-0238">DNA-binding</keyword>
<proteinExistence type="predicted"/>
<evidence type="ECO:0000313" key="4">
    <source>
        <dbReference type="EMBL" id="MDA7425425.1"/>
    </source>
</evidence>
<sequence length="228" mass="24223">MAVYGLTRVSTLDQAEGTSLDEQERKIEAIATVAGLSVDHIFTDAGISGSVPLSERPAGGELVALLQSGDTVVCSKIDRLFRSAADALTTVKEWQESGIDLIVVAFGADPVTASGTSKLMMGILSMVAEFERDLIRERMDEGRAAKKAKGGHIGGTAPFGFRKLGEGRGAMLEPVEAEQRAIDRMVSLKAKGSSLRGIAETVKNEFGFVVSHVAVKNALSRRGEQNKC</sequence>
<evidence type="ECO:0000256" key="1">
    <source>
        <dbReference type="ARBA" id="ARBA00023125"/>
    </source>
</evidence>
<reference evidence="4 5" key="1">
    <citation type="submission" date="2023-01" db="EMBL/GenBank/DDBJ databases">
        <title>Thalassococcus onchidii sp. nov., isolated from a marine invertebrate from the South China Sea.</title>
        <authorList>
            <person name="Xu S."/>
            <person name="Liu Z."/>
            <person name="Xu Y."/>
        </authorList>
    </citation>
    <scope>NUCLEOTIDE SEQUENCE [LARGE SCALE GENOMIC DNA]</scope>
    <source>
        <strain evidence="4 5">KCTC 32084</strain>
    </source>
</reference>
<dbReference type="CDD" id="cd03768">
    <property type="entry name" value="SR_ResInv"/>
    <property type="match status" value="1"/>
</dbReference>
<keyword evidence="2" id="KW-0233">DNA recombination</keyword>
<feature type="domain" description="Resolvase/invertase-type recombinase catalytic" evidence="3">
    <location>
        <begin position="2"/>
        <end position="150"/>
    </location>
</feature>
<dbReference type="SUPFAM" id="SSF53041">
    <property type="entry name" value="Resolvase-like"/>
    <property type="match status" value="1"/>
</dbReference>
<dbReference type="RefSeq" id="WP_271432764.1">
    <property type="nucleotide sequence ID" value="NZ_JAQIOY010000003.1"/>
</dbReference>
<dbReference type="EMBL" id="JAQIOY010000003">
    <property type="protein sequence ID" value="MDA7425425.1"/>
    <property type="molecule type" value="Genomic_DNA"/>
</dbReference>
<evidence type="ECO:0000259" key="3">
    <source>
        <dbReference type="PROSITE" id="PS51736"/>
    </source>
</evidence>
<gene>
    <name evidence="4" type="ORF">PFY00_11860</name>
</gene>
<dbReference type="Pfam" id="PF00239">
    <property type="entry name" value="Resolvase"/>
    <property type="match status" value="1"/>
</dbReference>
<comment type="caution">
    <text evidence="4">The sequence shown here is derived from an EMBL/GenBank/DDBJ whole genome shotgun (WGS) entry which is preliminary data.</text>
</comment>
<dbReference type="PANTHER" id="PTHR30461:SF2">
    <property type="entry name" value="SERINE RECOMBINASE PINE-RELATED"/>
    <property type="match status" value="1"/>
</dbReference>
<organism evidence="4 5">
    <name type="scientific">Thalassococcus lentus</name>
    <dbReference type="NCBI Taxonomy" id="1210524"/>
    <lineage>
        <taxon>Bacteria</taxon>
        <taxon>Pseudomonadati</taxon>
        <taxon>Pseudomonadota</taxon>
        <taxon>Alphaproteobacteria</taxon>
        <taxon>Rhodobacterales</taxon>
        <taxon>Roseobacteraceae</taxon>
        <taxon>Thalassococcus</taxon>
    </lineage>
</organism>
<evidence type="ECO:0000256" key="2">
    <source>
        <dbReference type="ARBA" id="ARBA00023172"/>
    </source>
</evidence>
<protein>
    <submittedName>
        <fullName evidence="4">Recombinase family protein</fullName>
    </submittedName>
</protein>
<dbReference type="SMART" id="SM00857">
    <property type="entry name" value="Resolvase"/>
    <property type="match status" value="1"/>
</dbReference>
<evidence type="ECO:0000313" key="5">
    <source>
        <dbReference type="Proteomes" id="UP001210720"/>
    </source>
</evidence>
<name>A0ABT4XTZ7_9RHOB</name>
<keyword evidence="5" id="KW-1185">Reference proteome</keyword>
<dbReference type="InterPro" id="IPR036162">
    <property type="entry name" value="Resolvase-like_N_sf"/>
</dbReference>
<dbReference type="PROSITE" id="PS51736">
    <property type="entry name" value="RECOMBINASES_3"/>
    <property type="match status" value="1"/>
</dbReference>
<dbReference type="Gene3D" id="3.40.50.1390">
    <property type="entry name" value="Resolvase, N-terminal catalytic domain"/>
    <property type="match status" value="1"/>
</dbReference>
<accession>A0ABT4XTZ7</accession>